<sequence length="45" mass="5157">TTYRNLLYIYPQSLNFANRQGSARNITVKVQFMYGEDPSNAMPVS</sequence>
<dbReference type="InterPro" id="IPR027007">
    <property type="entry name" value="C2_DOCK-type_domain"/>
</dbReference>
<dbReference type="GO" id="GO:0007264">
    <property type="term" value="P:small GTPase-mediated signal transduction"/>
    <property type="evidence" value="ECO:0007669"/>
    <property type="project" value="InterPro"/>
</dbReference>
<dbReference type="PANTHER" id="PTHR23317">
    <property type="entry name" value="DEDICATOR OF CYTOKINESIS DOCK"/>
    <property type="match status" value="1"/>
</dbReference>
<comment type="caution">
    <text evidence="3">The sequence shown here is derived from an EMBL/GenBank/DDBJ whole genome shotgun (WGS) entry which is preliminary data.</text>
</comment>
<feature type="domain" description="C2 DOCK-type" evidence="2">
    <location>
        <begin position="4"/>
        <end position="45"/>
    </location>
</feature>
<organism evidence="3 4">
    <name type="scientific">Pan troglodytes</name>
    <name type="common">Chimpanzee</name>
    <dbReference type="NCBI Taxonomy" id="9598"/>
    <lineage>
        <taxon>Eukaryota</taxon>
        <taxon>Metazoa</taxon>
        <taxon>Chordata</taxon>
        <taxon>Craniata</taxon>
        <taxon>Vertebrata</taxon>
        <taxon>Euteleostomi</taxon>
        <taxon>Mammalia</taxon>
        <taxon>Eutheria</taxon>
        <taxon>Euarchontoglires</taxon>
        <taxon>Primates</taxon>
        <taxon>Haplorrhini</taxon>
        <taxon>Catarrhini</taxon>
        <taxon>Hominidae</taxon>
        <taxon>Pan</taxon>
    </lineage>
</organism>
<dbReference type="PANTHER" id="PTHR23317:SF78">
    <property type="entry name" value="DEDICATOR OF CYTOKINESIS PROTEIN 7"/>
    <property type="match status" value="1"/>
</dbReference>
<evidence type="ECO:0000313" key="3">
    <source>
        <dbReference type="EMBL" id="PNI71273.1"/>
    </source>
</evidence>
<feature type="non-terminal residue" evidence="3">
    <location>
        <position position="1"/>
    </location>
</feature>
<comment type="similarity">
    <text evidence="1">Belongs to the DOCK family.</text>
</comment>
<reference evidence="3 4" key="1">
    <citation type="submission" date="2017-12" db="EMBL/GenBank/DDBJ databases">
        <title>High-resolution comparative analysis of great ape genomes.</title>
        <authorList>
            <person name="Pollen A."/>
            <person name="Hastie A."/>
            <person name="Hormozdiari F."/>
            <person name="Dougherty M."/>
            <person name="Liu R."/>
            <person name="Chaisson M."/>
            <person name="Hoppe E."/>
            <person name="Hill C."/>
            <person name="Pang A."/>
            <person name="Hillier L."/>
            <person name="Baker C."/>
            <person name="Armstrong J."/>
            <person name="Shendure J."/>
            <person name="Paten B."/>
            <person name="Wilson R."/>
            <person name="Chao H."/>
            <person name="Schneider V."/>
            <person name="Ventura M."/>
            <person name="Kronenberg Z."/>
            <person name="Murali S."/>
            <person name="Gordon D."/>
            <person name="Cantsilieris S."/>
            <person name="Munson K."/>
            <person name="Nelson B."/>
            <person name="Raja A."/>
            <person name="Underwood J."/>
            <person name="Diekhans M."/>
            <person name="Fiddes I."/>
            <person name="Haussler D."/>
            <person name="Eichler E."/>
        </authorList>
    </citation>
    <scope>NUCLEOTIDE SEQUENCE [LARGE SCALE GENOMIC DNA]</scope>
    <source>
        <strain evidence="3">Yerkes chimp pedigree #C0471</strain>
    </source>
</reference>
<accession>A0A2J8NHP2</accession>
<dbReference type="Gene3D" id="2.60.40.150">
    <property type="entry name" value="C2 domain"/>
    <property type="match status" value="1"/>
</dbReference>
<dbReference type="AlphaFoldDB" id="A0A2J8NHP2"/>
<evidence type="ECO:0000256" key="1">
    <source>
        <dbReference type="PROSITE-ProRule" id="PRU00983"/>
    </source>
</evidence>
<name>A0A2J8NHP2_PANTR</name>
<dbReference type="Proteomes" id="UP000236370">
    <property type="component" value="Unassembled WGS sequence"/>
</dbReference>
<protein>
    <submittedName>
        <fullName evidence="3">DOCK7 isoform 17</fullName>
    </submittedName>
</protein>
<dbReference type="InterPro" id="IPR026791">
    <property type="entry name" value="DOCK"/>
</dbReference>
<evidence type="ECO:0000313" key="4">
    <source>
        <dbReference type="Proteomes" id="UP000236370"/>
    </source>
</evidence>
<dbReference type="PROSITE" id="PS51650">
    <property type="entry name" value="C2_DOCK"/>
    <property type="match status" value="1"/>
</dbReference>
<dbReference type="EMBL" id="NBAG03000229">
    <property type="protein sequence ID" value="PNI71273.1"/>
    <property type="molecule type" value="Genomic_DNA"/>
</dbReference>
<dbReference type="Pfam" id="PF14429">
    <property type="entry name" value="DOCK-C2"/>
    <property type="match status" value="1"/>
</dbReference>
<dbReference type="InterPro" id="IPR035892">
    <property type="entry name" value="C2_domain_sf"/>
</dbReference>
<proteinExistence type="inferred from homology"/>
<evidence type="ECO:0000259" key="2">
    <source>
        <dbReference type="PROSITE" id="PS51650"/>
    </source>
</evidence>
<dbReference type="GO" id="GO:0005085">
    <property type="term" value="F:guanyl-nucleotide exchange factor activity"/>
    <property type="evidence" value="ECO:0007669"/>
    <property type="project" value="InterPro"/>
</dbReference>
<gene>
    <name evidence="3" type="ORF">CK820_G0010440</name>
</gene>